<dbReference type="GO" id="GO:0046872">
    <property type="term" value="F:metal ion binding"/>
    <property type="evidence" value="ECO:0007669"/>
    <property type="project" value="UniProtKB-KW"/>
</dbReference>
<feature type="binding site" evidence="9">
    <location>
        <position position="93"/>
    </location>
    <ligand>
        <name>Mg(2+)</name>
        <dbReference type="ChEBI" id="CHEBI:18420"/>
        <label>2</label>
    </ligand>
</feature>
<evidence type="ECO:0000256" key="7">
    <source>
        <dbReference type="ARBA" id="ARBA00049158"/>
    </source>
</evidence>
<evidence type="ECO:0000256" key="4">
    <source>
        <dbReference type="ARBA" id="ARBA00022723"/>
    </source>
</evidence>
<comment type="function">
    <text evidence="8">Catalyzes the dephosphorylation of histidinol-phosphate to histidinol, the direct precursor of histidine.</text>
</comment>
<evidence type="ECO:0000256" key="3">
    <source>
        <dbReference type="ARBA" id="ARBA00004970"/>
    </source>
</evidence>
<dbReference type="GO" id="GO:0007165">
    <property type="term" value="P:signal transduction"/>
    <property type="evidence" value="ECO:0007669"/>
    <property type="project" value="TreeGrafter"/>
</dbReference>
<dbReference type="SUPFAM" id="SSF56655">
    <property type="entry name" value="Carbohydrate phosphatase"/>
    <property type="match status" value="1"/>
</dbReference>
<feature type="binding site" evidence="9">
    <location>
        <position position="90"/>
    </location>
    <ligand>
        <name>Mg(2+)</name>
        <dbReference type="ChEBI" id="CHEBI:18420"/>
        <label>2</label>
    </ligand>
</feature>
<feature type="binding site" evidence="9">
    <location>
        <position position="92"/>
    </location>
    <ligand>
        <name>Mg(2+)</name>
        <dbReference type="ChEBI" id="CHEBI:18420"/>
        <label>1</label>
        <note>catalytic</note>
    </ligand>
</feature>
<evidence type="ECO:0000256" key="6">
    <source>
        <dbReference type="ARBA" id="ARBA00022842"/>
    </source>
</evidence>
<dbReference type="Proteomes" id="UP000277094">
    <property type="component" value="Unassembled WGS sequence"/>
</dbReference>
<dbReference type="OrthoDB" id="9772456at2"/>
<dbReference type="GO" id="GO:0004401">
    <property type="term" value="F:histidinol-phosphatase activity"/>
    <property type="evidence" value="ECO:0007669"/>
    <property type="project" value="UniProtKB-EC"/>
</dbReference>
<evidence type="ECO:0000256" key="10">
    <source>
        <dbReference type="RuleBase" id="RU364068"/>
    </source>
</evidence>
<accession>A0A3N0DVF9</accession>
<organism evidence="11 12">
    <name type="scientific">Nocardioides marmorisolisilvae</name>
    <dbReference type="NCBI Taxonomy" id="1542737"/>
    <lineage>
        <taxon>Bacteria</taxon>
        <taxon>Bacillati</taxon>
        <taxon>Actinomycetota</taxon>
        <taxon>Actinomycetes</taxon>
        <taxon>Propionibacteriales</taxon>
        <taxon>Nocardioidaceae</taxon>
        <taxon>Nocardioides</taxon>
    </lineage>
</organism>
<reference evidence="11 12" key="1">
    <citation type="submission" date="2018-11" db="EMBL/GenBank/DDBJ databases">
        <authorList>
            <person name="Li F."/>
        </authorList>
    </citation>
    <scope>NUCLEOTIDE SEQUENCE [LARGE SCALE GENOMIC DNA]</scope>
    <source>
        <strain evidence="11 12">KIS18-7</strain>
    </source>
</reference>
<evidence type="ECO:0000256" key="9">
    <source>
        <dbReference type="PIRSR" id="PIRSR600760-2"/>
    </source>
</evidence>
<dbReference type="PRINTS" id="PR00377">
    <property type="entry name" value="IMPHPHTASES"/>
</dbReference>
<evidence type="ECO:0000313" key="12">
    <source>
        <dbReference type="Proteomes" id="UP000277094"/>
    </source>
</evidence>
<comment type="catalytic activity">
    <reaction evidence="1 10">
        <text>a myo-inositol phosphate + H2O = myo-inositol + phosphate</text>
        <dbReference type="Rhea" id="RHEA:24056"/>
        <dbReference type="ChEBI" id="CHEBI:15377"/>
        <dbReference type="ChEBI" id="CHEBI:17268"/>
        <dbReference type="ChEBI" id="CHEBI:43474"/>
        <dbReference type="ChEBI" id="CHEBI:84139"/>
        <dbReference type="EC" id="3.1.3.25"/>
    </reaction>
</comment>
<dbReference type="EC" id="3.1.3.25" evidence="10"/>
<feature type="binding site" evidence="9">
    <location>
        <position position="218"/>
    </location>
    <ligand>
        <name>Mg(2+)</name>
        <dbReference type="ChEBI" id="CHEBI:18420"/>
        <label>1</label>
        <note>catalytic</note>
    </ligand>
</feature>
<proteinExistence type="inferred from homology"/>
<evidence type="ECO:0000256" key="2">
    <source>
        <dbReference type="ARBA" id="ARBA00001946"/>
    </source>
</evidence>
<comment type="cofactor">
    <cofactor evidence="2 9 10">
        <name>Mg(2+)</name>
        <dbReference type="ChEBI" id="CHEBI:18420"/>
    </cofactor>
</comment>
<dbReference type="Gene3D" id="3.30.540.10">
    <property type="entry name" value="Fructose-1,6-Bisphosphatase, subunit A, domain 1"/>
    <property type="match status" value="1"/>
</dbReference>
<protein>
    <recommendedName>
        <fullName evidence="10">Inositol-1-monophosphatase</fullName>
        <ecNumber evidence="10">3.1.3.25</ecNumber>
    </recommendedName>
</protein>
<dbReference type="Pfam" id="PF00459">
    <property type="entry name" value="Inositol_P"/>
    <property type="match status" value="1"/>
</dbReference>
<evidence type="ECO:0000256" key="1">
    <source>
        <dbReference type="ARBA" id="ARBA00001033"/>
    </source>
</evidence>
<dbReference type="PANTHER" id="PTHR20854:SF4">
    <property type="entry name" value="INOSITOL-1-MONOPHOSPHATASE-RELATED"/>
    <property type="match status" value="1"/>
</dbReference>
<dbReference type="InterPro" id="IPR033942">
    <property type="entry name" value="IMPase"/>
</dbReference>
<keyword evidence="5 10" id="KW-0378">Hydrolase</keyword>
<dbReference type="FunFam" id="3.30.540.10:FF:000003">
    <property type="entry name" value="Inositol-1-monophosphatase"/>
    <property type="match status" value="1"/>
</dbReference>
<dbReference type="InterPro" id="IPR020583">
    <property type="entry name" value="Inositol_monoP_metal-BS"/>
</dbReference>
<evidence type="ECO:0000256" key="5">
    <source>
        <dbReference type="ARBA" id="ARBA00022801"/>
    </source>
</evidence>
<keyword evidence="4 9" id="KW-0479">Metal-binding</keyword>
<keyword evidence="12" id="KW-1185">Reference proteome</keyword>
<keyword evidence="6 9" id="KW-0460">Magnesium</keyword>
<evidence type="ECO:0000256" key="8">
    <source>
        <dbReference type="ARBA" id="ARBA00053547"/>
    </source>
</evidence>
<dbReference type="AlphaFoldDB" id="A0A3N0DVF9"/>
<dbReference type="GO" id="GO:0008934">
    <property type="term" value="F:inositol monophosphate 1-phosphatase activity"/>
    <property type="evidence" value="ECO:0007669"/>
    <property type="project" value="InterPro"/>
</dbReference>
<dbReference type="CDD" id="cd01639">
    <property type="entry name" value="IMPase"/>
    <property type="match status" value="1"/>
</dbReference>
<gene>
    <name evidence="11" type="ORF">EFL95_11575</name>
</gene>
<dbReference type="RefSeq" id="WP_123234107.1">
    <property type="nucleotide sequence ID" value="NZ_RJSG01000002.1"/>
</dbReference>
<dbReference type="PANTHER" id="PTHR20854">
    <property type="entry name" value="INOSITOL MONOPHOSPHATASE"/>
    <property type="match status" value="1"/>
</dbReference>
<dbReference type="Gene3D" id="3.40.190.80">
    <property type="match status" value="1"/>
</dbReference>
<sequence>MTTDERLLDELADLALSIAREAGTLIAEHRAAGVEIAKTKSSATDIVTAADHASEDLIRERILAARPGDGVLGEEGSAVEGGTGVHWVVDPIDGTVNYAHGIPNYAVSIGVEVAGEPVVGVVLNPAQGLEYTAVRGRGAFRNGEPIRVADPVEVDQAVVGTGFNYRRDVREIQARTLAAMLPQVADIRRFGSCALDLCAVAEGSLDAYVEEGVGGAWDYTAGALIAVEAGAEVQVLTGVAGRILVTAAPSPSYPAFRDLLESCGFVG</sequence>
<dbReference type="PROSITE" id="PS00629">
    <property type="entry name" value="IMP_1"/>
    <property type="match status" value="1"/>
</dbReference>
<feature type="binding site" evidence="9">
    <location>
        <position position="74"/>
    </location>
    <ligand>
        <name>Mg(2+)</name>
        <dbReference type="ChEBI" id="CHEBI:18420"/>
        <label>1</label>
        <note>catalytic</note>
    </ligand>
</feature>
<comment type="similarity">
    <text evidence="10">Belongs to the inositol monophosphatase superfamily.</text>
</comment>
<dbReference type="GO" id="GO:0006020">
    <property type="term" value="P:inositol metabolic process"/>
    <property type="evidence" value="ECO:0007669"/>
    <property type="project" value="TreeGrafter"/>
</dbReference>
<dbReference type="EMBL" id="RJSG01000002">
    <property type="protein sequence ID" value="RNL79604.1"/>
    <property type="molecule type" value="Genomic_DNA"/>
</dbReference>
<comment type="caution">
    <text evidence="11">The sequence shown here is derived from an EMBL/GenBank/DDBJ whole genome shotgun (WGS) entry which is preliminary data.</text>
</comment>
<evidence type="ECO:0000313" key="11">
    <source>
        <dbReference type="EMBL" id="RNL79604.1"/>
    </source>
</evidence>
<dbReference type="InterPro" id="IPR000760">
    <property type="entry name" value="Inositol_monophosphatase-like"/>
</dbReference>
<name>A0A3N0DVF9_9ACTN</name>
<comment type="catalytic activity">
    <reaction evidence="7">
        <text>L-histidinol phosphate + H2O = L-histidinol + phosphate</text>
        <dbReference type="Rhea" id="RHEA:14465"/>
        <dbReference type="ChEBI" id="CHEBI:15377"/>
        <dbReference type="ChEBI" id="CHEBI:43474"/>
        <dbReference type="ChEBI" id="CHEBI:57699"/>
        <dbReference type="ChEBI" id="CHEBI:57980"/>
        <dbReference type="EC" id="3.1.3.15"/>
    </reaction>
</comment>
<comment type="pathway">
    <text evidence="3">Amino-acid biosynthesis; L-histidine biosynthesis; L-histidine from 5-phospho-alpha-D-ribose 1-diphosphate: step 8/9.</text>
</comment>